<comment type="caution">
    <text evidence="1">The sequence shown here is derived from an EMBL/GenBank/DDBJ whole genome shotgun (WGS) entry which is preliminary data.</text>
</comment>
<sequence>MFNFCTETEFSKDRVPGVTFITDALVLVVADDAGDEVGEDINVTAGGNTSNFEGLQIGEDIVGNTVSGECINKVGAGDVVDVEVINEVATSHGVDINAEFPNIEDLGHATYEYEVWVGEKEISQDSADLLVNVEVASDLNDEGEYGETDDDSSDQICGAYMDRGQKST</sequence>
<evidence type="ECO:0000313" key="2">
    <source>
        <dbReference type="Proteomes" id="UP001472677"/>
    </source>
</evidence>
<proteinExistence type="predicted"/>
<reference evidence="1 2" key="1">
    <citation type="journal article" date="2024" name="G3 (Bethesda)">
        <title>Genome assembly of Hibiscus sabdariffa L. provides insights into metabolisms of medicinal natural products.</title>
        <authorList>
            <person name="Kim T."/>
        </authorList>
    </citation>
    <scope>NUCLEOTIDE SEQUENCE [LARGE SCALE GENOMIC DNA]</scope>
    <source>
        <strain evidence="1">TK-2024</strain>
        <tissue evidence="1">Old leaves</tissue>
    </source>
</reference>
<keyword evidence="2" id="KW-1185">Reference proteome</keyword>
<protein>
    <submittedName>
        <fullName evidence="1">Uncharacterized protein</fullName>
    </submittedName>
</protein>
<dbReference type="Proteomes" id="UP001472677">
    <property type="component" value="Unassembled WGS sequence"/>
</dbReference>
<accession>A0ABR2B9P7</accession>
<gene>
    <name evidence="1" type="ORF">V6N12_000624</name>
</gene>
<evidence type="ECO:0000313" key="1">
    <source>
        <dbReference type="EMBL" id="KAK8503554.1"/>
    </source>
</evidence>
<organism evidence="1 2">
    <name type="scientific">Hibiscus sabdariffa</name>
    <name type="common">roselle</name>
    <dbReference type="NCBI Taxonomy" id="183260"/>
    <lineage>
        <taxon>Eukaryota</taxon>
        <taxon>Viridiplantae</taxon>
        <taxon>Streptophyta</taxon>
        <taxon>Embryophyta</taxon>
        <taxon>Tracheophyta</taxon>
        <taxon>Spermatophyta</taxon>
        <taxon>Magnoliopsida</taxon>
        <taxon>eudicotyledons</taxon>
        <taxon>Gunneridae</taxon>
        <taxon>Pentapetalae</taxon>
        <taxon>rosids</taxon>
        <taxon>malvids</taxon>
        <taxon>Malvales</taxon>
        <taxon>Malvaceae</taxon>
        <taxon>Malvoideae</taxon>
        <taxon>Hibiscus</taxon>
    </lineage>
</organism>
<dbReference type="EMBL" id="JBBPBM010000150">
    <property type="protein sequence ID" value="KAK8503554.1"/>
    <property type="molecule type" value="Genomic_DNA"/>
</dbReference>
<name>A0ABR2B9P7_9ROSI</name>